<gene>
    <name evidence="2" type="primary">LOC107760511</name>
</gene>
<organism evidence="1 2">
    <name type="scientific">Nicotiana tabacum</name>
    <name type="common">Common tobacco</name>
    <dbReference type="NCBI Taxonomy" id="4097"/>
    <lineage>
        <taxon>Eukaryota</taxon>
        <taxon>Viridiplantae</taxon>
        <taxon>Streptophyta</taxon>
        <taxon>Embryophyta</taxon>
        <taxon>Tracheophyta</taxon>
        <taxon>Spermatophyta</taxon>
        <taxon>Magnoliopsida</taxon>
        <taxon>eudicotyledons</taxon>
        <taxon>Gunneridae</taxon>
        <taxon>Pentapetalae</taxon>
        <taxon>asterids</taxon>
        <taxon>lamiids</taxon>
        <taxon>Solanales</taxon>
        <taxon>Solanaceae</taxon>
        <taxon>Nicotianoideae</taxon>
        <taxon>Nicotianeae</taxon>
        <taxon>Nicotiana</taxon>
    </lineage>
</organism>
<accession>A0AC58SNU7</accession>
<evidence type="ECO:0000313" key="1">
    <source>
        <dbReference type="Proteomes" id="UP000790787"/>
    </source>
</evidence>
<reference evidence="1" key="1">
    <citation type="journal article" date="2014" name="Nat. Commun.">
        <title>The tobacco genome sequence and its comparison with those of tomato and potato.</title>
        <authorList>
            <person name="Sierro N."/>
            <person name="Battey J.N."/>
            <person name="Ouadi S."/>
            <person name="Bakaher N."/>
            <person name="Bovet L."/>
            <person name="Willig A."/>
            <person name="Goepfert S."/>
            <person name="Peitsch M.C."/>
            <person name="Ivanov N.V."/>
        </authorList>
    </citation>
    <scope>NUCLEOTIDE SEQUENCE [LARGE SCALE GENOMIC DNA]</scope>
</reference>
<keyword evidence="1" id="KW-1185">Reference proteome</keyword>
<name>A0AC58SNU7_TOBAC</name>
<dbReference type="Proteomes" id="UP000790787">
    <property type="component" value="Chromosome 15"/>
</dbReference>
<protein>
    <submittedName>
        <fullName evidence="2">F-box protein At5g03100</fullName>
    </submittedName>
</protein>
<sequence>MEMQRKIMARGDRDRLSDLPDPILLDILSLLPEGKAVVRTSVLSQRWRFIWKSVTVSLDFEFPRCSSRKETLDRMASINRELHHWRYCEKIRKIRVFFYVYCKHYVKDIDLWVEFATKIANVEDFALDILGVTDIYEFPQFAFKNTSFKNLVLSMLKVNPSGSVNWSSLISLSIGDLNLTEDVMEKILSGCPNLECLKLDSVKGIRRLEISSVKLRELIIEDQYFHNHDFCFEILGPYIQNLQILSFYSTICLQQRNVASLLTAFLGLEFGQRNLKKECSYLKELLHSVAHVENLELSPWCIECLSILELEGWQPPLSSRKFLKLNTALEQLDLPGFCSFLQSSLDLETLVIDWSNYGSRHQYVLPWYKNKDEHCKRFEKIHNFNCSLLQMKTIKFINMVGPLSENKFVLPLIKYLLENATVLEKFIIAVGCKGYVSQDCVKLEQELLSFPRSSPHASVVFSYGPSLY</sequence>
<reference evidence="2" key="2">
    <citation type="submission" date="2025-08" db="UniProtKB">
        <authorList>
            <consortium name="RefSeq"/>
        </authorList>
    </citation>
    <scope>IDENTIFICATION</scope>
    <source>
        <tissue evidence="2">Leaf</tissue>
    </source>
</reference>
<dbReference type="RefSeq" id="XP_075086655.1">
    <property type="nucleotide sequence ID" value="XM_075230554.1"/>
</dbReference>
<proteinExistence type="predicted"/>
<evidence type="ECO:0000313" key="2">
    <source>
        <dbReference type="RefSeq" id="XP_075086655.1"/>
    </source>
</evidence>